<name>A0A0H2W9Z8_BURMA</name>
<keyword evidence="9 11" id="KW-0456">Lyase</keyword>
<evidence type="ECO:0000259" key="13">
    <source>
        <dbReference type="Pfam" id="PF00291"/>
    </source>
</evidence>
<dbReference type="InterPro" id="IPR001926">
    <property type="entry name" value="TrpB-like_PALP"/>
</dbReference>
<gene>
    <name evidence="11 14" type="primary">trpB</name>
    <name evidence="14" type="ordered locus">BMAA1721</name>
</gene>
<dbReference type="eggNOG" id="COG0133">
    <property type="taxonomic scope" value="Bacteria"/>
</dbReference>
<dbReference type="PANTHER" id="PTHR48077:SF3">
    <property type="entry name" value="TRYPTOPHAN SYNTHASE"/>
    <property type="match status" value="1"/>
</dbReference>
<keyword evidence="5 11" id="KW-0028">Amino-acid biosynthesis</keyword>
<evidence type="ECO:0000313" key="15">
    <source>
        <dbReference type="Proteomes" id="UP000006693"/>
    </source>
</evidence>
<feature type="domain" description="Tryptophan synthase beta chain-like PALP" evidence="13">
    <location>
        <begin position="80"/>
        <end position="402"/>
    </location>
</feature>
<comment type="catalytic activity">
    <reaction evidence="10 11">
        <text>(1S,2R)-1-C-(indol-3-yl)glycerol 3-phosphate + L-serine = D-glyceraldehyde 3-phosphate + L-tryptophan + H2O</text>
        <dbReference type="Rhea" id="RHEA:10532"/>
        <dbReference type="ChEBI" id="CHEBI:15377"/>
        <dbReference type="ChEBI" id="CHEBI:33384"/>
        <dbReference type="ChEBI" id="CHEBI:57912"/>
        <dbReference type="ChEBI" id="CHEBI:58866"/>
        <dbReference type="ChEBI" id="CHEBI:59776"/>
        <dbReference type="EC" id="4.2.1.20"/>
    </reaction>
</comment>
<reference evidence="14 15" key="1">
    <citation type="journal article" date="2004" name="Proc. Natl. Acad. Sci. U.S.A.">
        <title>Structural flexibility in the Burkholderia mallei genome.</title>
        <authorList>
            <person name="Nierman W.C."/>
            <person name="DeShazer D."/>
            <person name="Kim H.S."/>
            <person name="Tettelin H."/>
            <person name="Nelson K.E."/>
            <person name="Feldblyum T."/>
            <person name="Ulrich R.L."/>
            <person name="Ronning C.M."/>
            <person name="Brinkac L.M."/>
            <person name="Daugherty S.C."/>
            <person name="Davidsen T.D."/>
            <person name="Deboy R.T."/>
            <person name="Dimitrov G."/>
            <person name="Dodson R.J."/>
            <person name="Durkin A.S."/>
            <person name="Gwinn M.L."/>
            <person name="Haft D.H."/>
            <person name="Khouri H."/>
            <person name="Kolonay J.F."/>
            <person name="Madupu R."/>
            <person name="Mohammoud Y."/>
            <person name="Nelson W.C."/>
            <person name="Radune D."/>
            <person name="Romero C.M."/>
            <person name="Sarria S."/>
            <person name="Selengut J."/>
            <person name="Shamblin C."/>
            <person name="Sullivan S.A."/>
            <person name="White O."/>
            <person name="Yu Y."/>
            <person name="Zafar N."/>
            <person name="Zhou L."/>
            <person name="Fraser C.M."/>
        </authorList>
    </citation>
    <scope>NUCLEOTIDE SEQUENCE [LARGE SCALE GENOMIC DNA]</scope>
    <source>
        <strain evidence="14 15">ATCC 23344</strain>
    </source>
</reference>
<evidence type="ECO:0000256" key="2">
    <source>
        <dbReference type="ARBA" id="ARBA00004733"/>
    </source>
</evidence>
<dbReference type="CDD" id="cd06446">
    <property type="entry name" value="Trp-synth_B"/>
    <property type="match status" value="1"/>
</dbReference>
<comment type="pathway">
    <text evidence="2 11">Amino-acid biosynthesis; L-tryptophan biosynthesis; L-tryptophan from chorismate: step 5/5.</text>
</comment>
<dbReference type="FunFam" id="3.40.50.1100:FF:000004">
    <property type="entry name" value="Tryptophan synthase beta chain"/>
    <property type="match status" value="1"/>
</dbReference>
<accession>A0A0H2W9Z8</accession>
<dbReference type="EC" id="4.2.1.20" evidence="11"/>
<comment type="cofactor">
    <cofactor evidence="1 11">
        <name>pyridoxal 5'-phosphate</name>
        <dbReference type="ChEBI" id="CHEBI:597326"/>
    </cofactor>
</comment>
<dbReference type="KEGG" id="bma:BMAA1721"/>
<dbReference type="PANTHER" id="PTHR48077">
    <property type="entry name" value="TRYPTOPHAN SYNTHASE-RELATED"/>
    <property type="match status" value="1"/>
</dbReference>
<dbReference type="NCBIfam" id="TIGR00263">
    <property type="entry name" value="trpB"/>
    <property type="match status" value="1"/>
</dbReference>
<evidence type="ECO:0000256" key="6">
    <source>
        <dbReference type="ARBA" id="ARBA00022822"/>
    </source>
</evidence>
<dbReference type="UniPathway" id="UPA00035">
    <property type="reaction ID" value="UER00044"/>
</dbReference>
<dbReference type="EMBL" id="CP000011">
    <property type="protein sequence ID" value="AAU45716.1"/>
    <property type="molecule type" value="Genomic_DNA"/>
</dbReference>
<comment type="similarity">
    <text evidence="3 11">Belongs to the TrpB family.</text>
</comment>
<keyword evidence="15" id="KW-1185">Reference proteome</keyword>
<evidence type="ECO:0000313" key="14">
    <source>
        <dbReference type="EMBL" id="AAU45716.1"/>
    </source>
</evidence>
<keyword evidence="8 11" id="KW-0057">Aromatic amino acid biosynthesis</keyword>
<dbReference type="Pfam" id="PF00291">
    <property type="entry name" value="PALP"/>
    <property type="match status" value="1"/>
</dbReference>
<keyword evidence="6 11" id="KW-0822">Tryptophan biosynthesis</keyword>
<evidence type="ECO:0000256" key="3">
    <source>
        <dbReference type="ARBA" id="ARBA00009982"/>
    </source>
</evidence>
<dbReference type="PROSITE" id="PS00168">
    <property type="entry name" value="TRP_SYNTHASE_BETA"/>
    <property type="match status" value="1"/>
</dbReference>
<dbReference type="GO" id="GO:0004834">
    <property type="term" value="F:tryptophan synthase activity"/>
    <property type="evidence" value="ECO:0007669"/>
    <property type="project" value="UniProtKB-UniRule"/>
</dbReference>
<dbReference type="AlphaFoldDB" id="A0A0H2W9Z8"/>
<evidence type="ECO:0000256" key="7">
    <source>
        <dbReference type="ARBA" id="ARBA00022898"/>
    </source>
</evidence>
<dbReference type="Gene3D" id="3.40.50.1100">
    <property type="match status" value="2"/>
</dbReference>
<organism evidence="14 15">
    <name type="scientific">Burkholderia mallei (strain ATCC 23344)</name>
    <dbReference type="NCBI Taxonomy" id="243160"/>
    <lineage>
        <taxon>Bacteria</taxon>
        <taxon>Pseudomonadati</taxon>
        <taxon>Pseudomonadota</taxon>
        <taxon>Betaproteobacteria</taxon>
        <taxon>Burkholderiales</taxon>
        <taxon>Burkholderiaceae</taxon>
        <taxon>Burkholderia</taxon>
        <taxon>pseudomallei group</taxon>
    </lineage>
</organism>
<sequence>MPVRAAGAGNREPGAPRGRTESDVMYNLPDDRGHFGPYGGVFVAETLIHALDELRAAYEKFKNDPEFVAEYNRELKHFVGRPSPIYHAQRWSETLGGAQIYLKREDLNHTGAHKVNNVIGQALLAKRMGKRRVIAETGAGQHGVATATICARFGMECVVYMGAEDVRRQAANVYRMKLLGATVVPVESGSRTLKDALNEAMRDWVTNIERTFYIIGTVAGPHPYPMMVRDFQRVIGDECKVQMPELAGRQPDAVIACVGGGSNAMGIFYPYIDDAAVQLIGVEAAGDGLDTGHHAASLIAGSPGVLHGNRTYLLQDDDGQIIETHSVSAGLDYPGVGPEHAWLKDSGRAQYVGITDEEALKAFHDCCRIEGIIPALESSHAIAYGAKLAPTLPKDKILLVNLSGRGDKDMHTVAERSGITL</sequence>
<dbReference type="InterPro" id="IPR006653">
    <property type="entry name" value="Trp_synth_b_CS"/>
</dbReference>
<feature type="modified residue" description="N6-(pyridoxal phosphate)lysine" evidence="11">
    <location>
        <position position="114"/>
    </location>
</feature>
<evidence type="ECO:0000256" key="11">
    <source>
        <dbReference type="HAMAP-Rule" id="MF_00133"/>
    </source>
</evidence>
<evidence type="ECO:0000256" key="12">
    <source>
        <dbReference type="SAM" id="MobiDB-lite"/>
    </source>
</evidence>
<dbReference type="FunFam" id="3.40.50.1100:FF:000001">
    <property type="entry name" value="Tryptophan synthase beta chain"/>
    <property type="match status" value="1"/>
</dbReference>
<evidence type="ECO:0000256" key="8">
    <source>
        <dbReference type="ARBA" id="ARBA00023141"/>
    </source>
</evidence>
<dbReference type="PIRSF" id="PIRSF001413">
    <property type="entry name" value="Trp_syn_beta"/>
    <property type="match status" value="1"/>
</dbReference>
<dbReference type="InterPro" id="IPR006654">
    <property type="entry name" value="Trp_synth_beta"/>
</dbReference>
<proteinExistence type="inferred from homology"/>
<keyword evidence="7 11" id="KW-0663">Pyridoxal phosphate</keyword>
<dbReference type="InterPro" id="IPR036052">
    <property type="entry name" value="TrpB-like_PALP_sf"/>
</dbReference>
<evidence type="ECO:0000256" key="1">
    <source>
        <dbReference type="ARBA" id="ARBA00001933"/>
    </source>
</evidence>
<evidence type="ECO:0000256" key="9">
    <source>
        <dbReference type="ARBA" id="ARBA00023239"/>
    </source>
</evidence>
<dbReference type="Proteomes" id="UP000006693">
    <property type="component" value="Chromosome 2"/>
</dbReference>
<comment type="subunit">
    <text evidence="4 11">Tetramer of two alpha and two beta chains.</text>
</comment>
<comment type="function">
    <text evidence="11">The beta subunit is responsible for the synthesis of L-tryptophan from indole and L-serine.</text>
</comment>
<evidence type="ECO:0000256" key="5">
    <source>
        <dbReference type="ARBA" id="ARBA00022605"/>
    </source>
</evidence>
<dbReference type="HOGENOM" id="CLU_016734_3_1_4"/>
<dbReference type="HAMAP" id="MF_00133">
    <property type="entry name" value="Trp_synth_beta"/>
    <property type="match status" value="1"/>
</dbReference>
<dbReference type="InterPro" id="IPR023026">
    <property type="entry name" value="Trp_synth_beta/beta-like"/>
</dbReference>
<evidence type="ECO:0000256" key="10">
    <source>
        <dbReference type="ARBA" id="ARBA00049047"/>
    </source>
</evidence>
<feature type="region of interest" description="Disordered" evidence="12">
    <location>
        <begin position="1"/>
        <end position="23"/>
    </location>
</feature>
<dbReference type="GO" id="GO:0005737">
    <property type="term" value="C:cytoplasm"/>
    <property type="evidence" value="ECO:0007669"/>
    <property type="project" value="TreeGrafter"/>
</dbReference>
<evidence type="ECO:0000256" key="4">
    <source>
        <dbReference type="ARBA" id="ARBA00011270"/>
    </source>
</evidence>
<dbReference type="SUPFAM" id="SSF53686">
    <property type="entry name" value="Tryptophan synthase beta subunit-like PLP-dependent enzymes"/>
    <property type="match status" value="1"/>
</dbReference>
<protein>
    <recommendedName>
        <fullName evidence="11">Tryptophan synthase beta chain</fullName>
        <ecNumber evidence="11">4.2.1.20</ecNumber>
    </recommendedName>
</protein>